<accession>A0ACB8QDX3</accession>
<protein>
    <submittedName>
        <fullName evidence="1">Aldo/keto reductase</fullName>
    </submittedName>
</protein>
<proteinExistence type="predicted"/>
<reference evidence="1" key="1">
    <citation type="submission" date="2021-02" db="EMBL/GenBank/DDBJ databases">
        <authorList>
            <consortium name="DOE Joint Genome Institute"/>
            <person name="Ahrendt S."/>
            <person name="Looney B.P."/>
            <person name="Miyauchi S."/>
            <person name="Morin E."/>
            <person name="Drula E."/>
            <person name="Courty P.E."/>
            <person name="Chicoki N."/>
            <person name="Fauchery L."/>
            <person name="Kohler A."/>
            <person name="Kuo A."/>
            <person name="Labutti K."/>
            <person name="Pangilinan J."/>
            <person name="Lipzen A."/>
            <person name="Riley R."/>
            <person name="Andreopoulos W."/>
            <person name="He G."/>
            <person name="Johnson J."/>
            <person name="Barry K.W."/>
            <person name="Grigoriev I.V."/>
            <person name="Nagy L."/>
            <person name="Hibbett D."/>
            <person name="Henrissat B."/>
            <person name="Matheny P.B."/>
            <person name="Labbe J."/>
            <person name="Martin F."/>
        </authorList>
    </citation>
    <scope>NUCLEOTIDE SEQUENCE</scope>
    <source>
        <strain evidence="1">EC-137</strain>
    </source>
</reference>
<sequence length="318" mass="35340">MSNVPTYTLNNGEKIPALGLGCWMGELGGEDRAYNMCKKAIEIGYRHIDTAAGYGNEEAVGRAIRDSGVPRSKFYVTTKLRNMDHGSVRQAFEKSLASMNIDYIDLYLIHWPQATTETWSGDAMSPEQSPTVSETWAEMEKLLETGKIKSIGVSNFSSKIIEMLLSTAKVVPAVNQIQLHPYLPQHELLAYMASKGIHATAYSSLGQPSGNPSIPNLLSDNTIQSLAEKYDVTTGQVLLSWGVQRGTSVIPKSENEDRLRKNFTLVKLEDQDMKALDDLHKQPGLHRSLMTYHENGVVFGWTHEQLGWDLTPEGLVKQ</sequence>
<dbReference type="EMBL" id="MU273644">
    <property type="protein sequence ID" value="KAI0030011.1"/>
    <property type="molecule type" value="Genomic_DNA"/>
</dbReference>
<dbReference type="Proteomes" id="UP000814128">
    <property type="component" value="Unassembled WGS sequence"/>
</dbReference>
<name>A0ACB8QDX3_9AGAM</name>
<evidence type="ECO:0000313" key="2">
    <source>
        <dbReference type="Proteomes" id="UP000814128"/>
    </source>
</evidence>
<comment type="caution">
    <text evidence="1">The sequence shown here is derived from an EMBL/GenBank/DDBJ whole genome shotgun (WGS) entry which is preliminary data.</text>
</comment>
<gene>
    <name evidence="1" type="ORF">K488DRAFT_55130</name>
</gene>
<evidence type="ECO:0000313" key="1">
    <source>
        <dbReference type="EMBL" id="KAI0030011.1"/>
    </source>
</evidence>
<keyword evidence="2" id="KW-1185">Reference proteome</keyword>
<reference evidence="1" key="2">
    <citation type="journal article" date="2022" name="New Phytol.">
        <title>Evolutionary transition to the ectomycorrhizal habit in the genomes of a hyperdiverse lineage of mushroom-forming fungi.</title>
        <authorList>
            <person name="Looney B."/>
            <person name="Miyauchi S."/>
            <person name="Morin E."/>
            <person name="Drula E."/>
            <person name="Courty P.E."/>
            <person name="Kohler A."/>
            <person name="Kuo A."/>
            <person name="LaButti K."/>
            <person name="Pangilinan J."/>
            <person name="Lipzen A."/>
            <person name="Riley R."/>
            <person name="Andreopoulos W."/>
            <person name="He G."/>
            <person name="Johnson J."/>
            <person name="Nolan M."/>
            <person name="Tritt A."/>
            <person name="Barry K.W."/>
            <person name="Grigoriev I.V."/>
            <person name="Nagy L.G."/>
            <person name="Hibbett D."/>
            <person name="Henrissat B."/>
            <person name="Matheny P.B."/>
            <person name="Labbe J."/>
            <person name="Martin F.M."/>
        </authorList>
    </citation>
    <scope>NUCLEOTIDE SEQUENCE</scope>
    <source>
        <strain evidence="1">EC-137</strain>
    </source>
</reference>
<organism evidence="1 2">
    <name type="scientific">Vararia minispora EC-137</name>
    <dbReference type="NCBI Taxonomy" id="1314806"/>
    <lineage>
        <taxon>Eukaryota</taxon>
        <taxon>Fungi</taxon>
        <taxon>Dikarya</taxon>
        <taxon>Basidiomycota</taxon>
        <taxon>Agaricomycotina</taxon>
        <taxon>Agaricomycetes</taxon>
        <taxon>Russulales</taxon>
        <taxon>Lachnocladiaceae</taxon>
        <taxon>Vararia</taxon>
    </lineage>
</organism>